<sequence length="252" mass="27499">MDTPVNTHRSGAYAPEALARLEIAEQARELSEAAAGLVPTHADRHARDGEFVADAVRLLEGARRLVDAAVLYELVKGTSWERVAADLGDLDDPAARARHAAAEEDFRMRFLQAWLWPERAGDVLTTPDRLAGLLDRLDAWAPGGDTDGGGPVSGGLAALGAWERSALLDRAADLLGDSRLDDGTRRDLEIALCRRRIEFYEDMETRSPETLDALAGTRTRLRALLRAGEDDDQPGLTGRRHTDSARRAGLSW</sequence>
<evidence type="ECO:0000313" key="2">
    <source>
        <dbReference type="EMBL" id="TDD12143.1"/>
    </source>
</evidence>
<name>A0A4R4W7R5_9ACTN</name>
<gene>
    <name evidence="2" type="ORF">E1292_03265</name>
</gene>
<keyword evidence="3" id="KW-1185">Reference proteome</keyword>
<organism evidence="2 3">
    <name type="scientific">Nonomuraea deserti</name>
    <dbReference type="NCBI Taxonomy" id="1848322"/>
    <lineage>
        <taxon>Bacteria</taxon>
        <taxon>Bacillati</taxon>
        <taxon>Actinomycetota</taxon>
        <taxon>Actinomycetes</taxon>
        <taxon>Streptosporangiales</taxon>
        <taxon>Streptosporangiaceae</taxon>
        <taxon>Nonomuraea</taxon>
    </lineage>
</organism>
<evidence type="ECO:0000256" key="1">
    <source>
        <dbReference type="SAM" id="MobiDB-lite"/>
    </source>
</evidence>
<comment type="caution">
    <text evidence="2">The sequence shown here is derived from an EMBL/GenBank/DDBJ whole genome shotgun (WGS) entry which is preliminary data.</text>
</comment>
<proteinExistence type="predicted"/>
<dbReference type="Proteomes" id="UP000295258">
    <property type="component" value="Unassembled WGS sequence"/>
</dbReference>
<protein>
    <submittedName>
        <fullName evidence="2">Uncharacterized protein</fullName>
    </submittedName>
</protein>
<dbReference type="AlphaFoldDB" id="A0A4R4W7R5"/>
<accession>A0A4R4W7R5</accession>
<dbReference type="EMBL" id="SMKO01000004">
    <property type="protein sequence ID" value="TDD12143.1"/>
    <property type="molecule type" value="Genomic_DNA"/>
</dbReference>
<feature type="region of interest" description="Disordered" evidence="1">
    <location>
        <begin position="226"/>
        <end position="252"/>
    </location>
</feature>
<dbReference type="RefSeq" id="WP_132591805.1">
    <property type="nucleotide sequence ID" value="NZ_SMKO01000004.1"/>
</dbReference>
<reference evidence="2 3" key="1">
    <citation type="submission" date="2019-03" db="EMBL/GenBank/DDBJ databases">
        <title>Draft genome sequences of novel Actinobacteria.</title>
        <authorList>
            <person name="Sahin N."/>
            <person name="Ay H."/>
            <person name="Saygin H."/>
        </authorList>
    </citation>
    <scope>NUCLEOTIDE SEQUENCE [LARGE SCALE GENOMIC DNA]</scope>
    <source>
        <strain evidence="2 3">KC310</strain>
    </source>
</reference>
<evidence type="ECO:0000313" key="3">
    <source>
        <dbReference type="Proteomes" id="UP000295258"/>
    </source>
</evidence>